<dbReference type="GO" id="GO:0008483">
    <property type="term" value="F:transaminase activity"/>
    <property type="evidence" value="ECO:0007669"/>
    <property type="project" value="UniProtKB-KW"/>
</dbReference>
<dbReference type="InterPro" id="IPR015424">
    <property type="entry name" value="PyrdxlP-dep_Trfase"/>
</dbReference>
<dbReference type="STRING" id="1801774.A3A05_01390"/>
<comment type="cofactor">
    <cofactor evidence="1">
        <name>pyridoxal 5'-phosphate</name>
        <dbReference type="ChEBI" id="CHEBI:597326"/>
    </cofactor>
</comment>
<dbReference type="PROSITE" id="PS00600">
    <property type="entry name" value="AA_TRANSFER_CLASS_3"/>
    <property type="match status" value="1"/>
</dbReference>
<accession>A0A1F6WV13</accession>
<dbReference type="AlphaFoldDB" id="A0A1F6WV13"/>
<evidence type="ECO:0008006" key="8">
    <source>
        <dbReference type="Google" id="ProtNLM"/>
    </source>
</evidence>
<comment type="caution">
    <text evidence="6">The sequence shown here is derived from an EMBL/GenBank/DDBJ whole genome shotgun (WGS) entry which is preliminary data.</text>
</comment>
<dbReference type="InterPro" id="IPR050103">
    <property type="entry name" value="Class-III_PLP-dep_AT"/>
</dbReference>
<dbReference type="InterPro" id="IPR005814">
    <property type="entry name" value="Aminotrans_3"/>
</dbReference>
<gene>
    <name evidence="6" type="ORF">A3A05_01390</name>
</gene>
<dbReference type="Proteomes" id="UP000176187">
    <property type="component" value="Unassembled WGS sequence"/>
</dbReference>
<dbReference type="GO" id="GO:0042802">
    <property type="term" value="F:identical protein binding"/>
    <property type="evidence" value="ECO:0007669"/>
    <property type="project" value="TreeGrafter"/>
</dbReference>
<evidence type="ECO:0000256" key="5">
    <source>
        <dbReference type="RuleBase" id="RU003560"/>
    </source>
</evidence>
<evidence type="ECO:0000256" key="4">
    <source>
        <dbReference type="ARBA" id="ARBA00022898"/>
    </source>
</evidence>
<reference evidence="6 7" key="1">
    <citation type="journal article" date="2016" name="Nat. Commun.">
        <title>Thousands of microbial genomes shed light on interconnected biogeochemical processes in an aquifer system.</title>
        <authorList>
            <person name="Anantharaman K."/>
            <person name="Brown C.T."/>
            <person name="Hug L.A."/>
            <person name="Sharon I."/>
            <person name="Castelle C.J."/>
            <person name="Probst A.J."/>
            <person name="Thomas B.C."/>
            <person name="Singh A."/>
            <person name="Wilkins M.J."/>
            <person name="Karaoz U."/>
            <person name="Brodie E.L."/>
            <person name="Williams K.H."/>
            <person name="Hubbard S.S."/>
            <person name="Banfield J.F."/>
        </authorList>
    </citation>
    <scope>NUCLEOTIDE SEQUENCE [LARGE SCALE GENOMIC DNA]</scope>
</reference>
<evidence type="ECO:0000313" key="7">
    <source>
        <dbReference type="Proteomes" id="UP000176187"/>
    </source>
</evidence>
<name>A0A1F6WV13_9BACT</name>
<evidence type="ECO:0000313" key="6">
    <source>
        <dbReference type="EMBL" id="OGI85654.1"/>
    </source>
</evidence>
<dbReference type="Pfam" id="PF00202">
    <property type="entry name" value="Aminotran_3"/>
    <property type="match status" value="1"/>
</dbReference>
<dbReference type="PANTHER" id="PTHR11986:SF79">
    <property type="entry name" value="ACETYLORNITHINE AMINOTRANSFERASE, MITOCHONDRIAL"/>
    <property type="match status" value="1"/>
</dbReference>
<protein>
    <recommendedName>
        <fullName evidence="8">Aminotransferase class III</fullName>
    </recommendedName>
</protein>
<organism evidence="6 7">
    <name type="scientific">Candidatus Nomurabacteria bacterium RIFCSPLOWO2_01_FULL_41_12</name>
    <dbReference type="NCBI Taxonomy" id="1801774"/>
    <lineage>
        <taxon>Bacteria</taxon>
        <taxon>Candidatus Nomuraibacteriota</taxon>
    </lineage>
</organism>
<keyword evidence="3" id="KW-0808">Transferase</keyword>
<dbReference type="SUPFAM" id="SSF53383">
    <property type="entry name" value="PLP-dependent transferases"/>
    <property type="match status" value="1"/>
</dbReference>
<evidence type="ECO:0000256" key="3">
    <source>
        <dbReference type="ARBA" id="ARBA00022679"/>
    </source>
</evidence>
<dbReference type="InterPro" id="IPR015421">
    <property type="entry name" value="PyrdxlP-dep_Trfase_major"/>
</dbReference>
<dbReference type="InterPro" id="IPR015422">
    <property type="entry name" value="PyrdxlP-dep_Trfase_small"/>
</dbReference>
<dbReference type="PANTHER" id="PTHR11986">
    <property type="entry name" value="AMINOTRANSFERASE CLASS III"/>
    <property type="match status" value="1"/>
</dbReference>
<comment type="similarity">
    <text evidence="5">Belongs to the class-III pyridoxal-phosphate-dependent aminotransferase family.</text>
</comment>
<dbReference type="GO" id="GO:0030170">
    <property type="term" value="F:pyridoxal phosphate binding"/>
    <property type="evidence" value="ECO:0007669"/>
    <property type="project" value="InterPro"/>
</dbReference>
<sequence length="300" mass="33053">MIKSFRATGGTEAVEIALQAAMSHTKRSKFISIEGSYHGHSIGAMSVGASDFRTWYSNLLPGCHKIRTPLNKKAAREVEKLLSKRDIAAFISEPIVCNLAVEIATKEFFKIVQAACKKYGTLFIADEVATGFGRTGKLFACEHYDIKPDIMTIAKGATGGFGALGATLMTSEVAKSFEFDFSFYSTFGWHPLNVEATIANIRYFLKHKEKLLNNANKLGKYFEKRLNAMKFKVNPEIRAKGLAIGLEFRKAGYPSKIINKCLSKGLLVANAGSTNIIMFPPLNLNLQTARQGLDIFESCL</sequence>
<dbReference type="CDD" id="cd00610">
    <property type="entry name" value="OAT_like"/>
    <property type="match status" value="1"/>
</dbReference>
<dbReference type="Gene3D" id="3.90.1150.10">
    <property type="entry name" value="Aspartate Aminotransferase, domain 1"/>
    <property type="match status" value="1"/>
</dbReference>
<dbReference type="EMBL" id="MFUY01000026">
    <property type="protein sequence ID" value="OGI85654.1"/>
    <property type="molecule type" value="Genomic_DNA"/>
</dbReference>
<keyword evidence="4 5" id="KW-0663">Pyridoxal phosphate</keyword>
<dbReference type="Gene3D" id="3.40.640.10">
    <property type="entry name" value="Type I PLP-dependent aspartate aminotransferase-like (Major domain)"/>
    <property type="match status" value="1"/>
</dbReference>
<proteinExistence type="inferred from homology"/>
<evidence type="ECO:0000256" key="2">
    <source>
        <dbReference type="ARBA" id="ARBA00022576"/>
    </source>
</evidence>
<evidence type="ECO:0000256" key="1">
    <source>
        <dbReference type="ARBA" id="ARBA00001933"/>
    </source>
</evidence>
<dbReference type="InterPro" id="IPR049704">
    <property type="entry name" value="Aminotrans_3_PPA_site"/>
</dbReference>
<keyword evidence="2" id="KW-0032">Aminotransferase</keyword>